<dbReference type="EMBL" id="JACTNZ010000003">
    <property type="protein sequence ID" value="KAG5558878.1"/>
    <property type="molecule type" value="Genomic_DNA"/>
</dbReference>
<gene>
    <name evidence="2" type="ORF">RHGRI_008733</name>
</gene>
<feature type="region of interest" description="Disordered" evidence="1">
    <location>
        <begin position="1"/>
        <end position="29"/>
    </location>
</feature>
<proteinExistence type="predicted"/>
<feature type="compositionally biased region" description="Basic and acidic residues" evidence="1">
    <location>
        <begin position="1"/>
        <end position="12"/>
    </location>
</feature>
<dbReference type="Proteomes" id="UP000823749">
    <property type="component" value="Chromosome 3"/>
</dbReference>
<name>A0AAV6L1D0_9ERIC</name>
<protein>
    <submittedName>
        <fullName evidence="2">Uncharacterized protein</fullName>
    </submittedName>
</protein>
<sequence length="63" mass="7339">MRLQRGERERGASEPPKPRHSQRGTRARVKLATSEERLLGLVNPPFSRQLNENFVVVWLLEMN</sequence>
<feature type="compositionally biased region" description="Basic residues" evidence="1">
    <location>
        <begin position="18"/>
        <end position="29"/>
    </location>
</feature>
<accession>A0AAV6L1D0</accession>
<organism evidence="2 3">
    <name type="scientific">Rhododendron griersonianum</name>
    <dbReference type="NCBI Taxonomy" id="479676"/>
    <lineage>
        <taxon>Eukaryota</taxon>
        <taxon>Viridiplantae</taxon>
        <taxon>Streptophyta</taxon>
        <taxon>Embryophyta</taxon>
        <taxon>Tracheophyta</taxon>
        <taxon>Spermatophyta</taxon>
        <taxon>Magnoliopsida</taxon>
        <taxon>eudicotyledons</taxon>
        <taxon>Gunneridae</taxon>
        <taxon>Pentapetalae</taxon>
        <taxon>asterids</taxon>
        <taxon>Ericales</taxon>
        <taxon>Ericaceae</taxon>
        <taxon>Ericoideae</taxon>
        <taxon>Rhodoreae</taxon>
        <taxon>Rhododendron</taxon>
    </lineage>
</organism>
<evidence type="ECO:0000313" key="3">
    <source>
        <dbReference type="Proteomes" id="UP000823749"/>
    </source>
</evidence>
<dbReference type="AlphaFoldDB" id="A0AAV6L1D0"/>
<evidence type="ECO:0000256" key="1">
    <source>
        <dbReference type="SAM" id="MobiDB-lite"/>
    </source>
</evidence>
<reference evidence="2" key="1">
    <citation type="submission" date="2020-08" db="EMBL/GenBank/DDBJ databases">
        <title>Plant Genome Project.</title>
        <authorList>
            <person name="Zhang R.-G."/>
        </authorList>
    </citation>
    <scope>NUCLEOTIDE SEQUENCE</scope>
    <source>
        <strain evidence="2">WSP0</strain>
        <tissue evidence="2">Leaf</tissue>
    </source>
</reference>
<evidence type="ECO:0000313" key="2">
    <source>
        <dbReference type="EMBL" id="KAG5558878.1"/>
    </source>
</evidence>
<comment type="caution">
    <text evidence="2">The sequence shown here is derived from an EMBL/GenBank/DDBJ whole genome shotgun (WGS) entry which is preliminary data.</text>
</comment>
<keyword evidence="3" id="KW-1185">Reference proteome</keyword>